<comment type="subcellular location">
    <subcellularLocation>
        <location evidence="1">Membrane</location>
        <topology evidence="1">Single-pass type I membrane protein</topology>
    </subcellularLocation>
</comment>
<evidence type="ECO:0000259" key="7">
    <source>
        <dbReference type="Pfam" id="PF05587"/>
    </source>
</evidence>
<proteinExistence type="predicted"/>
<evidence type="ECO:0000256" key="3">
    <source>
        <dbReference type="ARBA" id="ARBA00022723"/>
    </source>
</evidence>
<feature type="domain" description="Anthrax toxin receptor extracellular" evidence="7">
    <location>
        <begin position="93"/>
        <end position="140"/>
    </location>
</feature>
<dbReference type="Pfam" id="PF05587">
    <property type="entry name" value="Anth_Ig"/>
    <property type="match status" value="1"/>
</dbReference>
<dbReference type="GO" id="GO:0005886">
    <property type="term" value="C:plasma membrane"/>
    <property type="evidence" value="ECO:0007669"/>
    <property type="project" value="TreeGrafter"/>
</dbReference>
<organism evidence="8 9">
    <name type="scientific">Monodon monoceros</name>
    <name type="common">Narwhal</name>
    <name type="synonym">Ceratodon monodon</name>
    <dbReference type="NCBI Taxonomy" id="40151"/>
    <lineage>
        <taxon>Eukaryota</taxon>
        <taxon>Metazoa</taxon>
        <taxon>Chordata</taxon>
        <taxon>Craniata</taxon>
        <taxon>Vertebrata</taxon>
        <taxon>Euteleostomi</taxon>
        <taxon>Mammalia</taxon>
        <taxon>Eutheria</taxon>
        <taxon>Laurasiatheria</taxon>
        <taxon>Artiodactyla</taxon>
        <taxon>Whippomorpha</taxon>
        <taxon>Cetacea</taxon>
        <taxon>Odontoceti</taxon>
        <taxon>Monodontidae</taxon>
        <taxon>Monodon</taxon>
    </lineage>
</organism>
<dbReference type="EMBL" id="RWIC01002822">
    <property type="protein sequence ID" value="TKC33536.1"/>
    <property type="molecule type" value="Genomic_DNA"/>
</dbReference>
<reference evidence="9" key="1">
    <citation type="journal article" date="2019" name="IScience">
        <title>Narwhal Genome Reveals Long-Term Low Genetic Diversity despite Current Large Abundance Size.</title>
        <authorList>
            <person name="Westbury M.V."/>
            <person name="Petersen B."/>
            <person name="Garde E."/>
            <person name="Heide-Jorgensen M.P."/>
            <person name="Lorenzen E.D."/>
        </authorList>
    </citation>
    <scope>NUCLEOTIDE SEQUENCE [LARGE SCALE GENOMIC DNA]</scope>
</reference>
<comment type="caution">
    <text evidence="8">The sequence shown here is derived from an EMBL/GenBank/DDBJ whole genome shotgun (WGS) entry which is preliminary data.</text>
</comment>
<evidence type="ECO:0000256" key="1">
    <source>
        <dbReference type="ARBA" id="ARBA00004479"/>
    </source>
</evidence>
<evidence type="ECO:0000313" key="8">
    <source>
        <dbReference type="EMBL" id="TKC33536.1"/>
    </source>
</evidence>
<evidence type="ECO:0000256" key="4">
    <source>
        <dbReference type="ARBA" id="ARBA00022729"/>
    </source>
</evidence>
<keyword evidence="5" id="KW-1133">Transmembrane helix</keyword>
<evidence type="ECO:0000313" key="9">
    <source>
        <dbReference type="Proteomes" id="UP000308365"/>
    </source>
</evidence>
<keyword evidence="3" id="KW-0479">Metal-binding</keyword>
<dbReference type="PANTHER" id="PTHR16059:SF16">
    <property type="entry name" value="ANTHRAX TOXIN RECEPTOR-LIKE"/>
    <property type="match status" value="1"/>
</dbReference>
<accession>A0A4U1EDI7</accession>
<evidence type="ECO:0000256" key="5">
    <source>
        <dbReference type="ARBA" id="ARBA00022989"/>
    </source>
</evidence>
<dbReference type="PANTHER" id="PTHR16059">
    <property type="entry name" value="ANTHRAX TOXIN RECEPTOR"/>
    <property type="match status" value="1"/>
</dbReference>
<protein>
    <recommendedName>
        <fullName evidence="7">Anthrax toxin receptor extracellular domain-containing protein</fullName>
    </recommendedName>
</protein>
<evidence type="ECO:0000256" key="6">
    <source>
        <dbReference type="ARBA" id="ARBA00023136"/>
    </source>
</evidence>
<sequence length="143" mass="16028">MVRTWGGGQGEKRDSSASSLIITLTTGPLLPRTLLATKSEADKARDMGAKVYCLGVKDYKKGQLHDIVERKDQMYGIEEFKSLEKLVTSLVENSCMEVTAGDTYFVCLGEAYEVTFFTSDLDQQRKDEIVCRYELGFSKVYGK</sequence>
<dbReference type="Gene3D" id="3.40.50.410">
    <property type="entry name" value="von Willebrand factor, type A domain"/>
    <property type="match status" value="1"/>
</dbReference>
<dbReference type="InterPro" id="IPR008400">
    <property type="entry name" value="Anthrax_toxin_rcpt_extracel"/>
</dbReference>
<evidence type="ECO:0000256" key="2">
    <source>
        <dbReference type="ARBA" id="ARBA00022692"/>
    </source>
</evidence>
<name>A0A4U1EDI7_MONMO</name>
<keyword evidence="4" id="KW-0732">Signal</keyword>
<dbReference type="GO" id="GO:0009986">
    <property type="term" value="C:cell surface"/>
    <property type="evidence" value="ECO:0007669"/>
    <property type="project" value="TreeGrafter"/>
</dbReference>
<dbReference type="SUPFAM" id="SSF53300">
    <property type="entry name" value="vWA-like"/>
    <property type="match status" value="1"/>
</dbReference>
<dbReference type="Proteomes" id="UP000308365">
    <property type="component" value="Unassembled WGS sequence"/>
</dbReference>
<keyword evidence="2" id="KW-0812">Transmembrane</keyword>
<dbReference type="GO" id="GO:0004888">
    <property type="term" value="F:transmembrane signaling receptor activity"/>
    <property type="evidence" value="ECO:0007669"/>
    <property type="project" value="TreeGrafter"/>
</dbReference>
<keyword evidence="6" id="KW-0472">Membrane</keyword>
<dbReference type="GO" id="GO:0046872">
    <property type="term" value="F:metal ion binding"/>
    <property type="evidence" value="ECO:0007669"/>
    <property type="project" value="UniProtKB-KW"/>
</dbReference>
<dbReference type="InterPro" id="IPR036465">
    <property type="entry name" value="vWFA_dom_sf"/>
</dbReference>
<gene>
    <name evidence="8" type="ORF">EI555_007777</name>
</gene>
<dbReference type="AlphaFoldDB" id="A0A4U1EDI7"/>